<proteinExistence type="predicted"/>
<dbReference type="SMART" id="SM00448">
    <property type="entry name" value="REC"/>
    <property type="match status" value="1"/>
</dbReference>
<evidence type="ECO:0000256" key="1">
    <source>
        <dbReference type="ARBA" id="ARBA00022553"/>
    </source>
</evidence>
<sequence>MARILLTDDEEAVRGFVQRALEMDGHHVAQAFDGADALEKLGAASEGFDLLLTDIRMPMMDGIALALAAARDHPDTMILLMTGYADQRERATGLEALIHDVVTKPFSLAQIRSVVADALAARDAQRLSA</sequence>
<evidence type="ECO:0000313" key="7">
    <source>
        <dbReference type="Proteomes" id="UP001143400"/>
    </source>
</evidence>
<reference evidence="4" key="1">
    <citation type="journal article" date="2014" name="Int. J. Syst. Evol. Microbiol.">
        <title>Complete genome sequence of Corynebacterium casei LMG S-19264T (=DSM 44701T), isolated from a smear-ripened cheese.</title>
        <authorList>
            <consortium name="US DOE Joint Genome Institute (JGI-PGF)"/>
            <person name="Walter F."/>
            <person name="Albersmeier A."/>
            <person name="Kalinowski J."/>
            <person name="Ruckert C."/>
        </authorList>
    </citation>
    <scope>NUCLEOTIDE SEQUENCE</scope>
    <source>
        <strain evidence="4">VKM B-1606</strain>
    </source>
</reference>
<dbReference type="PROSITE" id="PS50110">
    <property type="entry name" value="RESPONSE_REGULATORY"/>
    <property type="match status" value="1"/>
</dbReference>
<evidence type="ECO:0000313" key="6">
    <source>
        <dbReference type="Proteomes" id="UP000758856"/>
    </source>
</evidence>
<evidence type="ECO:0000259" key="3">
    <source>
        <dbReference type="PROSITE" id="PS50110"/>
    </source>
</evidence>
<organism evidence="4 7">
    <name type="scientific">Methylopila capsulata</name>
    <dbReference type="NCBI Taxonomy" id="61654"/>
    <lineage>
        <taxon>Bacteria</taxon>
        <taxon>Pseudomonadati</taxon>
        <taxon>Pseudomonadota</taxon>
        <taxon>Alphaproteobacteria</taxon>
        <taxon>Hyphomicrobiales</taxon>
        <taxon>Methylopilaceae</taxon>
        <taxon>Methylopila</taxon>
    </lineage>
</organism>
<name>A0A9W6IRJ4_9HYPH</name>
<evidence type="ECO:0000313" key="4">
    <source>
        <dbReference type="EMBL" id="GLK54863.1"/>
    </source>
</evidence>
<dbReference type="GO" id="GO:0000160">
    <property type="term" value="P:phosphorelay signal transduction system"/>
    <property type="evidence" value="ECO:0007669"/>
    <property type="project" value="InterPro"/>
</dbReference>
<dbReference type="Proteomes" id="UP000758856">
    <property type="component" value="Unassembled WGS sequence"/>
</dbReference>
<dbReference type="SUPFAM" id="SSF52172">
    <property type="entry name" value="CheY-like"/>
    <property type="match status" value="1"/>
</dbReference>
<dbReference type="InterPro" id="IPR001789">
    <property type="entry name" value="Sig_transdc_resp-reg_receiver"/>
</dbReference>
<gene>
    <name evidence="4" type="ORF">GCM10008170_08820</name>
    <name evidence="5" type="ORF">JOD31_002024</name>
</gene>
<comment type="caution">
    <text evidence="4">The sequence shown here is derived from an EMBL/GenBank/DDBJ whole genome shotgun (WGS) entry which is preliminary data.</text>
</comment>
<dbReference type="AlphaFoldDB" id="A0A9W6IRJ4"/>
<dbReference type="EMBL" id="JAFBCY010000002">
    <property type="protein sequence ID" value="MBM7851799.1"/>
    <property type="molecule type" value="Genomic_DNA"/>
</dbReference>
<feature type="modified residue" description="4-aspartylphosphate" evidence="2">
    <location>
        <position position="54"/>
    </location>
</feature>
<keyword evidence="6" id="KW-1185">Reference proteome</keyword>
<protein>
    <submittedName>
        <fullName evidence="5">CheY-like chemotaxis protein</fullName>
    </submittedName>
    <submittedName>
        <fullName evidence="4">Response regulator</fullName>
    </submittedName>
</protein>
<dbReference type="Proteomes" id="UP001143400">
    <property type="component" value="Unassembled WGS sequence"/>
</dbReference>
<feature type="domain" description="Response regulatory" evidence="3">
    <location>
        <begin position="3"/>
        <end position="119"/>
    </location>
</feature>
<dbReference type="EMBL" id="BSFF01000001">
    <property type="protein sequence ID" value="GLK54863.1"/>
    <property type="molecule type" value="Genomic_DNA"/>
</dbReference>
<dbReference type="PANTHER" id="PTHR44591">
    <property type="entry name" value="STRESS RESPONSE REGULATOR PROTEIN 1"/>
    <property type="match status" value="1"/>
</dbReference>
<reference evidence="4" key="3">
    <citation type="submission" date="2023-01" db="EMBL/GenBank/DDBJ databases">
        <authorList>
            <person name="Sun Q."/>
            <person name="Evtushenko L."/>
        </authorList>
    </citation>
    <scope>NUCLEOTIDE SEQUENCE</scope>
    <source>
        <strain evidence="4">VKM B-1606</strain>
    </source>
</reference>
<keyword evidence="1 2" id="KW-0597">Phosphoprotein</keyword>
<accession>A0A9W6IRJ4</accession>
<dbReference type="InterPro" id="IPR050595">
    <property type="entry name" value="Bact_response_regulator"/>
</dbReference>
<reference evidence="5 6" key="2">
    <citation type="submission" date="2021-01" db="EMBL/GenBank/DDBJ databases">
        <title>Genomic Encyclopedia of Type Strains, Phase IV (KMG-IV): sequencing the most valuable type-strain genomes for metagenomic binning, comparative biology and taxonomic classification.</title>
        <authorList>
            <person name="Goeker M."/>
        </authorList>
    </citation>
    <scope>NUCLEOTIDE SEQUENCE [LARGE SCALE GENOMIC DNA]</scope>
    <source>
        <strain evidence="5 6">DSM 6130</strain>
    </source>
</reference>
<evidence type="ECO:0000256" key="2">
    <source>
        <dbReference type="PROSITE-ProRule" id="PRU00169"/>
    </source>
</evidence>
<dbReference type="PANTHER" id="PTHR44591:SF21">
    <property type="entry name" value="TWO-COMPONENT RESPONSE REGULATOR"/>
    <property type="match status" value="1"/>
</dbReference>
<dbReference type="Gene3D" id="3.40.50.2300">
    <property type="match status" value="1"/>
</dbReference>
<dbReference type="InterPro" id="IPR011006">
    <property type="entry name" value="CheY-like_superfamily"/>
</dbReference>
<dbReference type="Pfam" id="PF00072">
    <property type="entry name" value="Response_reg"/>
    <property type="match status" value="1"/>
</dbReference>
<evidence type="ECO:0000313" key="5">
    <source>
        <dbReference type="EMBL" id="MBM7851799.1"/>
    </source>
</evidence>
<dbReference type="RefSeq" id="WP_204950197.1">
    <property type="nucleotide sequence ID" value="NZ_BSFF01000001.1"/>
</dbReference>